<sequence length="395" mass="42716">MDHALPPQQTASHWRPTITYFLMFIGIGMIGGILGPALPFLAEQSGSTMSQIAILFTARALGNMAGSVISGFLLDNFKGHRVLIGMITLAVTGMLLMPVSPLLIVMTVVIFVLGFAEVSMNAGGNVMTMWWHREKSGPFISTLHFCYGVGAMVVPLIIMVAVNNGVSVLWAFWLVAFYVVTVGIFLAPQRSPLSPTNDGSDHVDKEYDKVVFIGLLIMFGFYVGMEMTFAGWITTYGVINGMTQGDAAFLVSIFWFSLSMGRLLAIPILRAGYFTTLLYSCLSLAIAMMLSLYFGWLPLMVLTFVFGLSLSAIFPTLFTLGNQLVSLNGKRTGMIFLAAGLGAMVAPTLIGPLIENFGTDALPLLLAGMLSMKAFGLALILLRQRTTRRRAAASA</sequence>
<keyword evidence="3 4" id="KW-0472">Membrane</keyword>
<feature type="transmembrane region" description="Helical" evidence="4">
    <location>
        <begin position="332"/>
        <end position="350"/>
    </location>
</feature>
<evidence type="ECO:0000313" key="6">
    <source>
        <dbReference type="EMBL" id="WLD58948.1"/>
    </source>
</evidence>
<feature type="transmembrane region" description="Helical" evidence="4">
    <location>
        <begin position="277"/>
        <end position="296"/>
    </location>
</feature>
<feature type="transmembrane region" description="Helical" evidence="4">
    <location>
        <begin position="53"/>
        <end position="74"/>
    </location>
</feature>
<gene>
    <name evidence="6" type="ORF">NFC81_03950</name>
</gene>
<reference evidence="6" key="1">
    <citation type="submission" date="2022-07" db="EMBL/GenBank/DDBJ databases">
        <title>Complete genome sequence of Salinispirillum sp. LH10-3-1 capable of multiple carbohydrate inversion isolated from a soda lake.</title>
        <authorList>
            <person name="Liu J."/>
            <person name="Zhai Y."/>
            <person name="Zhang H."/>
            <person name="Yang H."/>
            <person name="Qu J."/>
            <person name="Li J."/>
        </authorList>
    </citation>
    <scope>NUCLEOTIDE SEQUENCE</scope>
    <source>
        <strain evidence="6">LH 10-3-1</strain>
    </source>
</reference>
<dbReference type="SUPFAM" id="SSF103473">
    <property type="entry name" value="MFS general substrate transporter"/>
    <property type="match status" value="1"/>
</dbReference>
<dbReference type="Pfam" id="PF07690">
    <property type="entry name" value="MFS_1"/>
    <property type="match status" value="1"/>
</dbReference>
<dbReference type="PROSITE" id="PS50850">
    <property type="entry name" value="MFS"/>
    <property type="match status" value="1"/>
</dbReference>
<evidence type="ECO:0000259" key="5">
    <source>
        <dbReference type="PROSITE" id="PS50850"/>
    </source>
</evidence>
<dbReference type="RefSeq" id="WP_304996236.1">
    <property type="nucleotide sequence ID" value="NZ_CP101717.1"/>
</dbReference>
<feature type="transmembrane region" description="Helical" evidence="4">
    <location>
        <begin position="86"/>
        <end position="116"/>
    </location>
</feature>
<evidence type="ECO:0000256" key="2">
    <source>
        <dbReference type="ARBA" id="ARBA00022989"/>
    </source>
</evidence>
<feature type="transmembrane region" description="Helical" evidence="4">
    <location>
        <begin position="137"/>
        <end position="162"/>
    </location>
</feature>
<evidence type="ECO:0000256" key="1">
    <source>
        <dbReference type="ARBA" id="ARBA00022692"/>
    </source>
</evidence>
<feature type="domain" description="Major facilitator superfamily (MFS) profile" evidence="5">
    <location>
        <begin position="12"/>
        <end position="386"/>
    </location>
</feature>
<feature type="transmembrane region" description="Helical" evidence="4">
    <location>
        <begin position="20"/>
        <end position="41"/>
    </location>
</feature>
<evidence type="ECO:0000256" key="4">
    <source>
        <dbReference type="SAM" id="Phobius"/>
    </source>
</evidence>
<name>A0AB38YIK8_9GAMM</name>
<dbReference type="AlphaFoldDB" id="A0AB38YIK8"/>
<feature type="transmembrane region" description="Helical" evidence="4">
    <location>
        <begin position="302"/>
        <end position="320"/>
    </location>
</feature>
<accession>A0AB38YIK8</accession>
<protein>
    <submittedName>
        <fullName evidence="6">MFS transporter</fullName>
    </submittedName>
</protein>
<proteinExistence type="predicted"/>
<dbReference type="EMBL" id="CP101717">
    <property type="protein sequence ID" value="WLD58948.1"/>
    <property type="molecule type" value="Genomic_DNA"/>
</dbReference>
<keyword evidence="2 4" id="KW-1133">Transmembrane helix</keyword>
<dbReference type="InterPro" id="IPR036259">
    <property type="entry name" value="MFS_trans_sf"/>
</dbReference>
<dbReference type="PANTHER" id="PTHR23121">
    <property type="entry name" value="SODIUM-DEPENDENT GLUCOSE TRANSPORTER 1"/>
    <property type="match status" value="1"/>
</dbReference>
<dbReference type="GO" id="GO:0022857">
    <property type="term" value="F:transmembrane transporter activity"/>
    <property type="evidence" value="ECO:0007669"/>
    <property type="project" value="InterPro"/>
</dbReference>
<keyword evidence="1 4" id="KW-0812">Transmembrane</keyword>
<dbReference type="InterPro" id="IPR011701">
    <property type="entry name" value="MFS"/>
</dbReference>
<dbReference type="InterPro" id="IPR020846">
    <property type="entry name" value="MFS_dom"/>
</dbReference>
<feature type="transmembrane region" description="Helical" evidence="4">
    <location>
        <begin position="210"/>
        <end position="235"/>
    </location>
</feature>
<evidence type="ECO:0000256" key="3">
    <source>
        <dbReference type="ARBA" id="ARBA00023136"/>
    </source>
</evidence>
<dbReference type="PANTHER" id="PTHR23121:SF9">
    <property type="entry name" value="SODIUM-DEPENDENT GLUCOSE TRANSPORTER 1"/>
    <property type="match status" value="1"/>
</dbReference>
<feature type="transmembrane region" description="Helical" evidence="4">
    <location>
        <begin position="247"/>
        <end position="265"/>
    </location>
</feature>
<dbReference type="Gene3D" id="1.20.1250.20">
    <property type="entry name" value="MFS general substrate transporter like domains"/>
    <property type="match status" value="2"/>
</dbReference>
<feature type="transmembrane region" description="Helical" evidence="4">
    <location>
        <begin position="168"/>
        <end position="189"/>
    </location>
</feature>
<organism evidence="6">
    <name type="scientific">Salinispirillum sp. LH 10-3-1</name>
    <dbReference type="NCBI Taxonomy" id="2952525"/>
    <lineage>
        <taxon>Bacteria</taxon>
        <taxon>Pseudomonadati</taxon>
        <taxon>Pseudomonadota</taxon>
        <taxon>Gammaproteobacteria</taxon>
        <taxon>Oceanospirillales</taxon>
        <taxon>Saccharospirillaceae</taxon>
        <taxon>Salinispirillum</taxon>
    </lineage>
</organism>
<feature type="transmembrane region" description="Helical" evidence="4">
    <location>
        <begin position="362"/>
        <end position="382"/>
    </location>
</feature>